<feature type="transmembrane region" description="Helical" evidence="1">
    <location>
        <begin position="42"/>
        <end position="62"/>
    </location>
</feature>
<keyword evidence="1" id="KW-0812">Transmembrane</keyword>
<evidence type="ECO:0000256" key="1">
    <source>
        <dbReference type="SAM" id="Phobius"/>
    </source>
</evidence>
<proteinExistence type="predicted"/>
<keyword evidence="1" id="KW-0472">Membrane</keyword>
<dbReference type="Proteomes" id="UP001496627">
    <property type="component" value="Unassembled WGS sequence"/>
</dbReference>
<keyword evidence="3" id="KW-1185">Reference proteome</keyword>
<evidence type="ECO:0000313" key="3">
    <source>
        <dbReference type="Proteomes" id="UP001496627"/>
    </source>
</evidence>
<name>A0ABV0M962_9HYPH</name>
<sequence>MKFARLALSVIGVLLIALGLLWIGQGSGIFPYPARSFMINQTPWLINGAIAAVIGLLAIGGARRFLR</sequence>
<keyword evidence="1" id="KW-1133">Transmembrane helix</keyword>
<accession>A0ABV0M962</accession>
<comment type="caution">
    <text evidence="2">The sequence shown here is derived from an EMBL/GenBank/DDBJ whole genome shotgun (WGS) entry which is preliminary data.</text>
</comment>
<organism evidence="2 3">
    <name type="scientific">Neorhizobium phenanthreniclasticum</name>
    <dbReference type="NCBI Taxonomy" id="3157917"/>
    <lineage>
        <taxon>Bacteria</taxon>
        <taxon>Pseudomonadati</taxon>
        <taxon>Pseudomonadota</taxon>
        <taxon>Alphaproteobacteria</taxon>
        <taxon>Hyphomicrobiales</taxon>
        <taxon>Rhizobiaceae</taxon>
        <taxon>Rhizobium/Agrobacterium group</taxon>
        <taxon>Neorhizobium</taxon>
    </lineage>
</organism>
<protein>
    <submittedName>
        <fullName evidence="2">Uncharacterized protein</fullName>
    </submittedName>
</protein>
<reference evidence="2 3" key="1">
    <citation type="submission" date="2024-05" db="EMBL/GenBank/DDBJ databases">
        <title>Neorhizobium sp. Rsf11, a plant growth promoting and heavy metal resistant PAH-degrader.</title>
        <authorList>
            <person name="Golubev S.N."/>
            <person name="Muratova A.Y."/>
            <person name="Markelova M.I."/>
        </authorList>
    </citation>
    <scope>NUCLEOTIDE SEQUENCE [LARGE SCALE GENOMIC DNA]</scope>
    <source>
        <strain evidence="2 3">Rsf11</strain>
    </source>
</reference>
<gene>
    <name evidence="2" type="ORF">ABK249_21615</name>
</gene>
<evidence type="ECO:0000313" key="2">
    <source>
        <dbReference type="EMBL" id="MEQ1407524.1"/>
    </source>
</evidence>
<dbReference type="EMBL" id="JBEAAL010000019">
    <property type="protein sequence ID" value="MEQ1407524.1"/>
    <property type="molecule type" value="Genomic_DNA"/>
</dbReference>
<dbReference type="RefSeq" id="WP_037157456.1">
    <property type="nucleotide sequence ID" value="NZ_JBEAAL010000019.1"/>
</dbReference>